<evidence type="ECO:0000313" key="2">
    <source>
        <dbReference type="Proteomes" id="UP000002774"/>
    </source>
</evidence>
<organism evidence="1 2">
    <name type="scientific">Mucilaginibacter paludis DSM 18603</name>
    <dbReference type="NCBI Taxonomy" id="714943"/>
    <lineage>
        <taxon>Bacteria</taxon>
        <taxon>Pseudomonadati</taxon>
        <taxon>Bacteroidota</taxon>
        <taxon>Sphingobacteriia</taxon>
        <taxon>Sphingobacteriales</taxon>
        <taxon>Sphingobacteriaceae</taxon>
        <taxon>Mucilaginibacter</taxon>
    </lineage>
</organism>
<sequence>MNIKNDFHQLIDGINDEQLLEAYYKLIQRLVANQSGELWSRLNDAEQQDLLLAYDESFDTAHLLSHELVKKQHEKWLK</sequence>
<dbReference type="EMBL" id="CM001403">
    <property type="protein sequence ID" value="EHQ30159.1"/>
    <property type="molecule type" value="Genomic_DNA"/>
</dbReference>
<dbReference type="Proteomes" id="UP000002774">
    <property type="component" value="Chromosome"/>
</dbReference>
<keyword evidence="2" id="KW-1185">Reference proteome</keyword>
<reference evidence="1" key="1">
    <citation type="submission" date="2011-09" db="EMBL/GenBank/DDBJ databases">
        <title>The permanent draft genome of Mucilaginibacter paludis DSM 18603.</title>
        <authorList>
            <consortium name="US DOE Joint Genome Institute (JGI-PGF)"/>
            <person name="Lucas S."/>
            <person name="Han J."/>
            <person name="Lapidus A."/>
            <person name="Bruce D."/>
            <person name="Goodwin L."/>
            <person name="Pitluck S."/>
            <person name="Peters L."/>
            <person name="Kyrpides N."/>
            <person name="Mavromatis K."/>
            <person name="Ivanova N."/>
            <person name="Mikhailova N."/>
            <person name="Held B."/>
            <person name="Detter J.C."/>
            <person name="Tapia R."/>
            <person name="Han C."/>
            <person name="Land M."/>
            <person name="Hauser L."/>
            <person name="Markowitz V."/>
            <person name="Cheng J.-F."/>
            <person name="Hugenholtz P."/>
            <person name="Woyke T."/>
            <person name="Wu D."/>
            <person name="Tindall B."/>
            <person name="Brambilla E."/>
            <person name="Klenk H.-P."/>
            <person name="Eisen J.A."/>
        </authorList>
    </citation>
    <scope>NUCLEOTIDE SEQUENCE [LARGE SCALE GENOMIC DNA]</scope>
    <source>
        <strain evidence="1">DSM 18603</strain>
    </source>
</reference>
<gene>
    <name evidence="1" type="ORF">Mucpa_6101</name>
</gene>
<dbReference type="HOGENOM" id="CLU_197502_0_0_10"/>
<dbReference type="AlphaFoldDB" id="H1YDF0"/>
<dbReference type="STRING" id="714943.Mucpa_6101"/>
<dbReference type="OrthoDB" id="1123256at2"/>
<protein>
    <submittedName>
        <fullName evidence="1">Uncharacterized protein</fullName>
    </submittedName>
</protein>
<proteinExistence type="predicted"/>
<accession>H1YDF0</accession>
<dbReference type="RefSeq" id="WP_008511696.1">
    <property type="nucleotide sequence ID" value="NZ_CM001403.1"/>
</dbReference>
<evidence type="ECO:0000313" key="1">
    <source>
        <dbReference type="EMBL" id="EHQ30159.1"/>
    </source>
</evidence>
<name>H1YDF0_9SPHI</name>
<dbReference type="eggNOG" id="ENOG5033JE1">
    <property type="taxonomic scope" value="Bacteria"/>
</dbReference>